<dbReference type="GO" id="GO:0008422">
    <property type="term" value="F:beta-glucosidase activity"/>
    <property type="evidence" value="ECO:0007669"/>
    <property type="project" value="TreeGrafter"/>
</dbReference>
<feature type="region of interest" description="Disordered" evidence="7">
    <location>
        <begin position="356"/>
        <end position="412"/>
    </location>
</feature>
<evidence type="ECO:0000256" key="4">
    <source>
        <dbReference type="ARBA" id="ARBA00023180"/>
    </source>
</evidence>
<dbReference type="PRINTS" id="PR00131">
    <property type="entry name" value="GLHYDRLASE1"/>
</dbReference>
<reference evidence="8" key="1">
    <citation type="journal article" date="2023" name="Insect Mol. Biol.">
        <title>Genome sequencing provides insights into the evolution of gene families encoding plant cell wall-degrading enzymes in longhorned beetles.</title>
        <authorList>
            <person name="Shin N.R."/>
            <person name="Okamura Y."/>
            <person name="Kirsch R."/>
            <person name="Pauchet Y."/>
        </authorList>
    </citation>
    <scope>NUCLEOTIDE SEQUENCE</scope>
    <source>
        <strain evidence="8">RBIC_L_NR</strain>
    </source>
</reference>
<comment type="caution">
    <text evidence="8">The sequence shown here is derived from an EMBL/GenBank/DDBJ whole genome shotgun (WGS) entry which is preliminary data.</text>
</comment>
<evidence type="ECO:0000256" key="3">
    <source>
        <dbReference type="ARBA" id="ARBA00022801"/>
    </source>
</evidence>
<proteinExistence type="inferred from homology"/>
<dbReference type="EMBL" id="JANEYF010003404">
    <property type="protein sequence ID" value="KAJ8936633.1"/>
    <property type="molecule type" value="Genomic_DNA"/>
</dbReference>
<dbReference type="GO" id="GO:0005975">
    <property type="term" value="P:carbohydrate metabolic process"/>
    <property type="evidence" value="ECO:0007669"/>
    <property type="project" value="InterPro"/>
</dbReference>
<feature type="compositionally biased region" description="Basic residues" evidence="7">
    <location>
        <begin position="357"/>
        <end position="370"/>
    </location>
</feature>
<evidence type="ECO:0000313" key="9">
    <source>
        <dbReference type="Proteomes" id="UP001162156"/>
    </source>
</evidence>
<dbReference type="InterPro" id="IPR033132">
    <property type="entry name" value="GH_1_N_CS"/>
</dbReference>
<protein>
    <recommendedName>
        <fullName evidence="10">Beta-glucosidase</fullName>
    </recommendedName>
</protein>
<evidence type="ECO:0008006" key="10">
    <source>
        <dbReference type="Google" id="ProtNLM"/>
    </source>
</evidence>
<gene>
    <name evidence="8" type="ORF">NQ314_012249</name>
</gene>
<evidence type="ECO:0000256" key="5">
    <source>
        <dbReference type="ARBA" id="ARBA00023295"/>
    </source>
</evidence>
<keyword evidence="3" id="KW-0378">Hydrolase</keyword>
<dbReference type="Gene3D" id="3.20.20.80">
    <property type="entry name" value="Glycosidases"/>
    <property type="match status" value="1"/>
</dbReference>
<dbReference type="PANTHER" id="PTHR10353:SF36">
    <property type="entry name" value="LP05116P"/>
    <property type="match status" value="1"/>
</dbReference>
<comment type="similarity">
    <text evidence="1 6">Belongs to the glycosyl hydrolase 1 family.</text>
</comment>
<dbReference type="AlphaFoldDB" id="A0AAV8XF25"/>
<keyword evidence="4" id="KW-0325">Glycoprotein</keyword>
<dbReference type="InterPro" id="IPR001360">
    <property type="entry name" value="Glyco_hydro_1"/>
</dbReference>
<name>A0AAV8XF25_9CUCU</name>
<dbReference type="FunFam" id="3.20.20.80:FF:000013">
    <property type="entry name" value="lactase-phlorizin hydrolase"/>
    <property type="match status" value="1"/>
</dbReference>
<evidence type="ECO:0000256" key="6">
    <source>
        <dbReference type="RuleBase" id="RU003690"/>
    </source>
</evidence>
<dbReference type="Pfam" id="PF00232">
    <property type="entry name" value="Glyco_hydro_1"/>
    <property type="match status" value="1"/>
</dbReference>
<feature type="compositionally biased region" description="Basic and acidic residues" evidence="7">
    <location>
        <begin position="371"/>
        <end position="412"/>
    </location>
</feature>
<organism evidence="8 9">
    <name type="scientific">Rhamnusium bicolor</name>
    <dbReference type="NCBI Taxonomy" id="1586634"/>
    <lineage>
        <taxon>Eukaryota</taxon>
        <taxon>Metazoa</taxon>
        <taxon>Ecdysozoa</taxon>
        <taxon>Arthropoda</taxon>
        <taxon>Hexapoda</taxon>
        <taxon>Insecta</taxon>
        <taxon>Pterygota</taxon>
        <taxon>Neoptera</taxon>
        <taxon>Endopterygota</taxon>
        <taxon>Coleoptera</taxon>
        <taxon>Polyphaga</taxon>
        <taxon>Cucujiformia</taxon>
        <taxon>Chrysomeloidea</taxon>
        <taxon>Cerambycidae</taxon>
        <taxon>Lepturinae</taxon>
        <taxon>Rhagiini</taxon>
        <taxon>Rhamnusium</taxon>
    </lineage>
</organism>
<dbReference type="SUPFAM" id="SSF51445">
    <property type="entry name" value="(Trans)glycosidases"/>
    <property type="match status" value="1"/>
</dbReference>
<dbReference type="InterPro" id="IPR017853">
    <property type="entry name" value="GH"/>
</dbReference>
<evidence type="ECO:0000313" key="8">
    <source>
        <dbReference type="EMBL" id="KAJ8936633.1"/>
    </source>
</evidence>
<accession>A0AAV8XF25</accession>
<evidence type="ECO:0000256" key="1">
    <source>
        <dbReference type="ARBA" id="ARBA00010838"/>
    </source>
</evidence>
<keyword evidence="9" id="KW-1185">Reference proteome</keyword>
<comment type="subunit">
    <text evidence="2">Homodimer.</text>
</comment>
<evidence type="ECO:0000256" key="7">
    <source>
        <dbReference type="SAM" id="MobiDB-lite"/>
    </source>
</evidence>
<keyword evidence="5" id="KW-0326">Glycosidase</keyword>
<dbReference type="Proteomes" id="UP001162156">
    <property type="component" value="Unassembled WGS sequence"/>
</dbReference>
<sequence length="531" mass="61599">MHSIADFNNVSNDLNLSNRSTTYGCSNQILLHISKKQSILYLLNTNVSKTICRYTSSVSNYTFPTLFKFGTATASYQVEGAWNEDGKGENIWDHLSHTTAIIKNNNSGDTACDSYHKYKEDVRLLKHLGVDFYRFSISWSRILPTGFPNTINKLGVDYYKNLLNELKANNIEPLVTIFHWDLPQPLQEIGGWPNALLVDIFAEYARVAFTLFGDDVRNWITFNEARQICHEGYGIAEKAPAINSPGVAEYKCAHTVIKAHAKAYHIYQNEFKEKQGGRVGIVVDTDWYEPASNTSEDKEAAERTLQFRWGWFVNPLVHGDYPKIMRERVARRSQLEGFKESRLPVFSPEEVKYIRERQRRKERKRRKEAKQRKDGKLIKKIGDEENKENKENEGKEKNGEKKEKKEVKERNPETGVVPWGIRKALKWIKEGYNNPEIIVTENGYSDHDGTLEDDKRINYIREYLSNILDAIYEDGVKVTGYTVWSLLDNFEWFSGKKFGLYQVDFNSVNRTRRPKKSVQIYKNIISTRRLV</sequence>
<dbReference type="PANTHER" id="PTHR10353">
    <property type="entry name" value="GLYCOSYL HYDROLASE"/>
    <property type="match status" value="1"/>
</dbReference>
<evidence type="ECO:0000256" key="2">
    <source>
        <dbReference type="ARBA" id="ARBA00011738"/>
    </source>
</evidence>
<dbReference type="PROSITE" id="PS00653">
    <property type="entry name" value="GLYCOSYL_HYDROL_F1_2"/>
    <property type="match status" value="1"/>
</dbReference>